<evidence type="ECO:0000256" key="5">
    <source>
        <dbReference type="SAM" id="SignalP"/>
    </source>
</evidence>
<evidence type="ECO:0000256" key="1">
    <source>
        <dbReference type="ARBA" id="ARBA00010062"/>
    </source>
</evidence>
<evidence type="ECO:0000313" key="8">
    <source>
        <dbReference type="Proteomes" id="UP000231932"/>
    </source>
</evidence>
<comment type="similarity">
    <text evidence="1">Belongs to the leucine-binding protein family.</text>
</comment>
<dbReference type="AlphaFoldDB" id="A0A2K8NB73"/>
<dbReference type="InterPro" id="IPR000709">
    <property type="entry name" value="Leu_Ile_Val-bd"/>
</dbReference>
<dbReference type="KEGG" id="kyr:CVV65_14945"/>
<dbReference type="Gene3D" id="3.40.50.2300">
    <property type="match status" value="2"/>
</dbReference>
<feature type="domain" description="Leucine-binding protein" evidence="6">
    <location>
        <begin position="55"/>
        <end position="392"/>
    </location>
</feature>
<dbReference type="PROSITE" id="PS51257">
    <property type="entry name" value="PROKAR_LIPOPROTEIN"/>
    <property type="match status" value="1"/>
</dbReference>
<keyword evidence="3 5" id="KW-0732">Signal</keyword>
<dbReference type="CDD" id="cd06330">
    <property type="entry name" value="PBP1_As_SBP-like"/>
    <property type="match status" value="1"/>
</dbReference>
<dbReference type="GO" id="GO:0006865">
    <property type="term" value="P:amino acid transport"/>
    <property type="evidence" value="ECO:0007669"/>
    <property type="project" value="UniProtKB-KW"/>
</dbReference>
<evidence type="ECO:0000256" key="3">
    <source>
        <dbReference type="ARBA" id="ARBA00022729"/>
    </source>
</evidence>
<dbReference type="Proteomes" id="UP000231932">
    <property type="component" value="Chromosome"/>
</dbReference>
<dbReference type="Pfam" id="PF13458">
    <property type="entry name" value="Peripla_BP_6"/>
    <property type="match status" value="1"/>
</dbReference>
<reference evidence="8" key="1">
    <citation type="submission" date="2017-11" db="EMBL/GenBank/DDBJ databases">
        <title>Complete Genome Sequence of Kyrpidia sp. Strain EA-1, a thermophilic, hydrogen-oxidizing Bacterium, isolated from the Azores.</title>
        <authorList>
            <person name="Reiner J.E."/>
            <person name="Lapp C.J."/>
            <person name="Bunk B."/>
            <person name="Gescher J."/>
        </authorList>
    </citation>
    <scope>NUCLEOTIDE SEQUENCE [LARGE SCALE GENOMIC DNA]</scope>
    <source>
        <strain evidence="8">EA-1</strain>
    </source>
</reference>
<name>A0A2K8NB73_9BACL</name>
<dbReference type="PANTHER" id="PTHR30483:SF37">
    <property type="entry name" value="ABC TRANSPORTER SUBSTRATE-BINDING PROTEIN"/>
    <property type="match status" value="1"/>
</dbReference>
<protein>
    <recommendedName>
        <fullName evidence="6">Leucine-binding protein domain-containing protein</fullName>
    </recommendedName>
</protein>
<dbReference type="InterPro" id="IPR028082">
    <property type="entry name" value="Peripla_BP_I"/>
</dbReference>
<feature type="chain" id="PRO_5014881684" description="Leucine-binding protein domain-containing protein" evidence="5">
    <location>
        <begin position="36"/>
        <end position="427"/>
    </location>
</feature>
<evidence type="ECO:0000256" key="2">
    <source>
        <dbReference type="ARBA" id="ARBA00022448"/>
    </source>
</evidence>
<keyword evidence="8" id="KW-1185">Reference proteome</keyword>
<gene>
    <name evidence="7" type="ORF">CVV65_14945</name>
</gene>
<dbReference type="EMBL" id="CP024955">
    <property type="protein sequence ID" value="ATY86067.1"/>
    <property type="molecule type" value="Genomic_DNA"/>
</dbReference>
<dbReference type="SUPFAM" id="SSF53822">
    <property type="entry name" value="Periplasmic binding protein-like I"/>
    <property type="match status" value="1"/>
</dbReference>
<dbReference type="PRINTS" id="PR00337">
    <property type="entry name" value="LEUILEVALBP"/>
</dbReference>
<keyword evidence="2" id="KW-0813">Transport</keyword>
<dbReference type="InterPro" id="IPR051010">
    <property type="entry name" value="BCAA_transport"/>
</dbReference>
<keyword evidence="4" id="KW-0029">Amino-acid transport</keyword>
<dbReference type="PANTHER" id="PTHR30483">
    <property type="entry name" value="LEUCINE-SPECIFIC-BINDING PROTEIN"/>
    <property type="match status" value="1"/>
</dbReference>
<feature type="signal peptide" evidence="5">
    <location>
        <begin position="1"/>
        <end position="35"/>
    </location>
</feature>
<dbReference type="InterPro" id="IPR028081">
    <property type="entry name" value="Leu-bd"/>
</dbReference>
<accession>A0A2K8NB73</accession>
<organism evidence="7 8">
    <name type="scientific">Kyrpidia spormannii</name>
    <dbReference type="NCBI Taxonomy" id="2055160"/>
    <lineage>
        <taxon>Bacteria</taxon>
        <taxon>Bacillati</taxon>
        <taxon>Bacillota</taxon>
        <taxon>Bacilli</taxon>
        <taxon>Bacillales</taxon>
        <taxon>Alicyclobacillaceae</taxon>
        <taxon>Kyrpidia</taxon>
    </lineage>
</organism>
<evidence type="ECO:0000313" key="7">
    <source>
        <dbReference type="EMBL" id="ATY86067.1"/>
    </source>
</evidence>
<evidence type="ECO:0000256" key="4">
    <source>
        <dbReference type="ARBA" id="ARBA00022970"/>
    </source>
</evidence>
<evidence type="ECO:0000259" key="6">
    <source>
        <dbReference type="Pfam" id="PF13458"/>
    </source>
</evidence>
<proteinExistence type="inferred from homology"/>
<sequence length="427" mass="45517">MNTKIQIGGHSMIKKRPLLSTLALVSLVLAGCNTAANTPTNSGSSGGSAGGGGDTVKVAAITSFTTSTAPLGIPGYNAEKMAIDEINAKGGLLGKKIELEKFDDNAKPNLASQYAQTAILNDHVVAIFGPVSSASAAAIESVAAQNKTLVFFHTSNDINLTTKGFTKYAFQVVPNTNMEATAVALFIKEKGWKRIATISPNYSYGRDTVNHFLQTLKDEGVDYQVVAQQWPQLGTTDYNSDISAVLAAKPDVVFSPLYGGDLATFAKQAIGFGLFQKTAFVSQMGPTVLQTLGNDAPVGAWGYARAPFFAIDTPGVKDFVDKYHKQYGDYPNSYAILAYTAVQTWAYGVQKAGTFDADKVADAIAGATIDTIRGPITIRKSDHQAEVGEWVGHIAKTDKYPFAIWEEIKYFPPSQIMNAPAPSTSAQ</sequence>